<dbReference type="SUPFAM" id="SSF54001">
    <property type="entry name" value="Cysteine proteinases"/>
    <property type="match status" value="1"/>
</dbReference>
<dbReference type="InParanoid" id="T1FJR4"/>
<dbReference type="GO" id="GO:0016579">
    <property type="term" value="P:protein deubiquitination"/>
    <property type="evidence" value="ECO:0007669"/>
    <property type="project" value="InterPro"/>
</dbReference>
<dbReference type="GeneID" id="20209063"/>
<dbReference type="GO" id="GO:0031647">
    <property type="term" value="P:regulation of protein stability"/>
    <property type="evidence" value="ECO:0000318"/>
    <property type="project" value="GO_Central"/>
</dbReference>
<evidence type="ECO:0000313" key="5">
    <source>
        <dbReference type="Proteomes" id="UP000015101"/>
    </source>
</evidence>
<dbReference type="OMA" id="ATTICHI"/>
<reference evidence="3 5" key="2">
    <citation type="journal article" date="2013" name="Nature">
        <title>Insights into bilaterian evolution from three spiralian genomes.</title>
        <authorList>
            <person name="Simakov O."/>
            <person name="Marletaz F."/>
            <person name="Cho S.J."/>
            <person name="Edsinger-Gonzales E."/>
            <person name="Havlak P."/>
            <person name="Hellsten U."/>
            <person name="Kuo D.H."/>
            <person name="Larsson T."/>
            <person name="Lv J."/>
            <person name="Arendt D."/>
            <person name="Savage R."/>
            <person name="Osoegawa K."/>
            <person name="de Jong P."/>
            <person name="Grimwood J."/>
            <person name="Chapman J.A."/>
            <person name="Shapiro H."/>
            <person name="Aerts A."/>
            <person name="Otillar R.P."/>
            <person name="Terry A.Y."/>
            <person name="Boore J.L."/>
            <person name="Grigoriev I.V."/>
            <person name="Lindberg D.R."/>
            <person name="Seaver E.C."/>
            <person name="Weisblat D.A."/>
            <person name="Putnam N.H."/>
            <person name="Rokhsar D.S."/>
        </authorList>
    </citation>
    <scope>NUCLEOTIDE SEQUENCE</scope>
</reference>
<feature type="compositionally biased region" description="Basic and acidic residues" evidence="1">
    <location>
        <begin position="820"/>
        <end position="830"/>
    </location>
</feature>
<evidence type="ECO:0000313" key="3">
    <source>
        <dbReference type="EMBL" id="ESO11112.1"/>
    </source>
</evidence>
<keyword evidence="5" id="KW-1185">Reference proteome</keyword>
<feature type="compositionally biased region" description="Basic residues" evidence="1">
    <location>
        <begin position="199"/>
        <end position="208"/>
    </location>
</feature>
<proteinExistence type="predicted"/>
<feature type="region of interest" description="Disordered" evidence="1">
    <location>
        <begin position="165"/>
        <end position="237"/>
    </location>
</feature>
<dbReference type="EMBL" id="AMQM01008813">
    <property type="status" value="NOT_ANNOTATED_CDS"/>
    <property type="molecule type" value="Genomic_DNA"/>
</dbReference>
<dbReference type="PROSITE" id="PS50235">
    <property type="entry name" value="USP_3"/>
    <property type="match status" value="1"/>
</dbReference>
<gene>
    <name evidence="4" type="primary">20209063</name>
    <name evidence="3" type="ORF">HELRODRAFT_183494</name>
</gene>
<sequence>MHLNLKVTTTHSEDEIATTICHIKVTNASSKTVVTSGKIILVDLGYGQFQLHIYSDKLLFGQRMTRIKLTNIDKFDIELHRTVIKFKDGSVIDLEKKQAVSSWFKFNSQLRSLLNTEASVGSVVGPNIQKQRNTRQMDNNDTNNANIDKDISLNSVYDINNMTPTTPLKDANVGNRHSRVCSNKNSRKTGDSNDDSNKNHKTGNRKRLSVSDKENMGEDISADNNNNILSVRRPNPRNETAMPNSFFGYFSMLSALSSVSFTVKGSEGTTSSKPANILQTSSDESTSLRGLSNLGNTCYMNAVLQALFVLEPFVADVHIVYQQFMQHAADKVSSIPLFKSMHQLLKSRVNNSFSASTYTNYDSSRSNDLLLMKESLSHKAGKFYGTEQHDAHEFLSELLNHMKEEITAPFNAVVAASVELLTWLRALPASSQDSTQLSTPSTVSADSPRSANNNNDVSSPGNVRDNINTTTASSHNNDNNNNNINFDDNHDNNNSNNNSTNNNNINFDGNRGNRYDNNNNSSERQGSCFDPSVISYFAENNPTTKNFQSILRHSTTCERCFNQVFSTELQHDLLLDVSSSEEWISGFVYKHPQMFCTIFRERSALNCRPISLTSLVTCLGEYFKEQSIEYSCEHCKNSKRANRLTKFYKLPRILTVLLKRYKINDLIQQKVSNNIGLPRFLDLSTYCWRDASVPPAFQMMSSNSMLQLERNSGTAQRTNETMGTGHVVGDTEKNIQCSSKTEIKPKLGISGETRASGSSYNDHNNETDRNSDANVTRDHHSVDDRPVGSHTQKPEDSHPTSSRKSPDGANGTTNSSGTECKLKGGAAEKDDIRKQPPLQQQPQTFLLQQQQQHFLKQQPQQTFLLQQQQQPFLLQQQSLLLEQQLQQERKSPQKLQNQDHQVDPNVKTPFDYCHQVITSVEQARPYFSVSG</sequence>
<dbReference type="EMBL" id="KB095853">
    <property type="protein sequence ID" value="ESO11112.1"/>
    <property type="molecule type" value="Genomic_DNA"/>
</dbReference>
<feature type="compositionally biased region" description="Basic and acidic residues" evidence="1">
    <location>
        <begin position="763"/>
        <end position="798"/>
    </location>
</feature>
<feature type="region of interest" description="Disordered" evidence="1">
    <location>
        <begin position="709"/>
        <end position="830"/>
    </location>
</feature>
<dbReference type="eggNOG" id="KOG1868">
    <property type="taxonomic scope" value="Eukaryota"/>
</dbReference>
<dbReference type="InterPro" id="IPR018200">
    <property type="entry name" value="USP_CS"/>
</dbReference>
<evidence type="ECO:0000256" key="1">
    <source>
        <dbReference type="SAM" id="MobiDB-lite"/>
    </source>
</evidence>
<organism evidence="4 5">
    <name type="scientific">Helobdella robusta</name>
    <name type="common">Californian leech</name>
    <dbReference type="NCBI Taxonomy" id="6412"/>
    <lineage>
        <taxon>Eukaryota</taxon>
        <taxon>Metazoa</taxon>
        <taxon>Spiralia</taxon>
        <taxon>Lophotrochozoa</taxon>
        <taxon>Annelida</taxon>
        <taxon>Clitellata</taxon>
        <taxon>Hirudinea</taxon>
        <taxon>Rhynchobdellida</taxon>
        <taxon>Glossiphoniidae</taxon>
        <taxon>Helobdella</taxon>
    </lineage>
</organism>
<feature type="compositionally biased region" description="Polar residues" evidence="1">
    <location>
        <begin position="128"/>
        <end position="148"/>
    </location>
</feature>
<dbReference type="InterPro" id="IPR038765">
    <property type="entry name" value="Papain-like_cys_pep_sf"/>
</dbReference>
<dbReference type="AlphaFoldDB" id="T1FJR4"/>
<dbReference type="GO" id="GO:0036503">
    <property type="term" value="P:ERAD pathway"/>
    <property type="evidence" value="ECO:0000318"/>
    <property type="project" value="GO_Central"/>
</dbReference>
<reference evidence="4" key="3">
    <citation type="submission" date="2015-06" db="UniProtKB">
        <authorList>
            <consortium name="EnsemblMetazoa"/>
        </authorList>
    </citation>
    <scope>IDENTIFICATION</scope>
</reference>
<evidence type="ECO:0000313" key="4">
    <source>
        <dbReference type="EnsemblMetazoa" id="HelroP183494"/>
    </source>
</evidence>
<feature type="region of interest" description="Disordered" evidence="1">
    <location>
        <begin position="430"/>
        <end position="526"/>
    </location>
</feature>
<dbReference type="HOGENOM" id="CLU_314308_0_0_1"/>
<name>T1FJR4_HELRO</name>
<dbReference type="KEGG" id="hro:HELRODRAFT_183494"/>
<reference evidence="5" key="1">
    <citation type="submission" date="2012-12" db="EMBL/GenBank/DDBJ databases">
        <authorList>
            <person name="Hellsten U."/>
            <person name="Grimwood J."/>
            <person name="Chapman J.A."/>
            <person name="Shapiro H."/>
            <person name="Aerts A."/>
            <person name="Otillar R.P."/>
            <person name="Terry A.Y."/>
            <person name="Boore J.L."/>
            <person name="Simakov O."/>
            <person name="Marletaz F."/>
            <person name="Cho S.-J."/>
            <person name="Edsinger-Gonzales E."/>
            <person name="Havlak P."/>
            <person name="Kuo D.-H."/>
            <person name="Larsson T."/>
            <person name="Lv J."/>
            <person name="Arendt D."/>
            <person name="Savage R."/>
            <person name="Osoegawa K."/>
            <person name="de Jong P."/>
            <person name="Lindberg D.R."/>
            <person name="Seaver E.C."/>
            <person name="Weisblat D.A."/>
            <person name="Putnam N.H."/>
            <person name="Grigoriev I.V."/>
            <person name="Rokhsar D.S."/>
        </authorList>
    </citation>
    <scope>NUCLEOTIDE SEQUENCE</scope>
</reference>
<dbReference type="InterPro" id="IPR050164">
    <property type="entry name" value="Peptidase_C19"/>
</dbReference>
<feature type="compositionally biased region" description="Polar residues" evidence="1">
    <location>
        <begin position="430"/>
        <end position="474"/>
    </location>
</feature>
<accession>T1FJR4</accession>
<dbReference type="STRING" id="6412.T1FJR4"/>
<dbReference type="RefSeq" id="XP_009010775.1">
    <property type="nucleotide sequence ID" value="XM_009012527.1"/>
</dbReference>
<evidence type="ECO:0000259" key="2">
    <source>
        <dbReference type="PROSITE" id="PS50235"/>
    </source>
</evidence>
<feature type="compositionally biased region" description="Polar residues" evidence="1">
    <location>
        <begin position="753"/>
        <end position="762"/>
    </location>
</feature>
<dbReference type="PROSITE" id="PS00972">
    <property type="entry name" value="USP_1"/>
    <property type="match status" value="1"/>
</dbReference>
<feature type="compositionally biased region" description="Basic and acidic residues" evidence="1">
    <location>
        <begin position="188"/>
        <end position="198"/>
    </location>
</feature>
<dbReference type="Gene3D" id="3.90.70.10">
    <property type="entry name" value="Cysteine proteinases"/>
    <property type="match status" value="1"/>
</dbReference>
<dbReference type="PANTHER" id="PTHR24006">
    <property type="entry name" value="UBIQUITIN CARBOXYL-TERMINAL HYDROLASE"/>
    <property type="match status" value="1"/>
</dbReference>
<dbReference type="Proteomes" id="UP000015101">
    <property type="component" value="Unassembled WGS sequence"/>
</dbReference>
<protein>
    <recommendedName>
        <fullName evidence="2">USP domain-containing protein</fullName>
    </recommendedName>
</protein>
<feature type="compositionally biased region" description="Low complexity" evidence="1">
    <location>
        <begin position="475"/>
        <end position="520"/>
    </location>
</feature>
<dbReference type="OrthoDB" id="289038at2759"/>
<dbReference type="CTD" id="20209063"/>
<dbReference type="InterPro" id="IPR028889">
    <property type="entry name" value="USP"/>
</dbReference>
<feature type="domain" description="USP" evidence="2">
    <location>
        <begin position="289"/>
        <end position="852"/>
    </location>
</feature>
<dbReference type="InterPro" id="IPR001394">
    <property type="entry name" value="Peptidase_C19_UCH"/>
</dbReference>
<dbReference type="GO" id="GO:0004843">
    <property type="term" value="F:cysteine-type deubiquitinase activity"/>
    <property type="evidence" value="ECO:0007669"/>
    <property type="project" value="InterPro"/>
</dbReference>
<feature type="compositionally biased region" description="Polar residues" evidence="1">
    <location>
        <begin position="709"/>
        <end position="722"/>
    </location>
</feature>
<dbReference type="CDD" id="cd02257">
    <property type="entry name" value="Peptidase_C19"/>
    <property type="match status" value="1"/>
</dbReference>
<feature type="region of interest" description="Disordered" evidence="1">
    <location>
        <begin position="125"/>
        <end position="148"/>
    </location>
</feature>
<dbReference type="Pfam" id="PF00443">
    <property type="entry name" value="UCH"/>
    <property type="match status" value="1"/>
</dbReference>
<dbReference type="EnsemblMetazoa" id="HelroT183494">
    <property type="protein sequence ID" value="HelroP183494"/>
    <property type="gene ID" value="HelroG183494"/>
</dbReference>
<dbReference type="PANTHER" id="PTHR24006:SF915">
    <property type="entry name" value="UBIQUITIN CARBOXYL-TERMINAL HYDROLASE-RELATED"/>
    <property type="match status" value="1"/>
</dbReference>